<proteinExistence type="predicted"/>
<organism evidence="1 2">
    <name type="scientific">Lapidilactobacillus achengensis</name>
    <dbReference type="NCBI Taxonomy" id="2486000"/>
    <lineage>
        <taxon>Bacteria</taxon>
        <taxon>Bacillati</taxon>
        <taxon>Bacillota</taxon>
        <taxon>Bacilli</taxon>
        <taxon>Lactobacillales</taxon>
        <taxon>Lactobacillaceae</taxon>
        <taxon>Lapidilactobacillus</taxon>
    </lineage>
</organism>
<dbReference type="RefSeq" id="WP_164511174.1">
    <property type="nucleotide sequence ID" value="NZ_JBHSSM010000019.1"/>
</dbReference>
<comment type="caution">
    <text evidence="1">The sequence shown here is derived from an EMBL/GenBank/DDBJ whole genome shotgun (WGS) entry which is preliminary data.</text>
</comment>
<dbReference type="EMBL" id="JBHSSM010000019">
    <property type="protein sequence ID" value="MFC6315661.1"/>
    <property type="molecule type" value="Genomic_DNA"/>
</dbReference>
<evidence type="ECO:0000313" key="1">
    <source>
        <dbReference type="EMBL" id="MFC6315661.1"/>
    </source>
</evidence>
<dbReference type="Proteomes" id="UP001596310">
    <property type="component" value="Unassembled WGS sequence"/>
</dbReference>
<sequence length="57" mass="6683">MDEQWLQQTLADLSQQLPQYQDRALLAVTQTYVADLAQRLVNGQGELDGRIWNHEQW</sequence>
<protein>
    <submittedName>
        <fullName evidence="1">Uncharacterized protein</fullName>
    </submittedName>
</protein>
<accession>A0ABW1URQ1</accession>
<name>A0ABW1URQ1_9LACO</name>
<evidence type="ECO:0000313" key="2">
    <source>
        <dbReference type="Proteomes" id="UP001596310"/>
    </source>
</evidence>
<gene>
    <name evidence="1" type="ORF">ACFQHW_08815</name>
</gene>
<keyword evidence="2" id="KW-1185">Reference proteome</keyword>
<reference evidence="2" key="1">
    <citation type="journal article" date="2019" name="Int. J. Syst. Evol. Microbiol.">
        <title>The Global Catalogue of Microorganisms (GCM) 10K type strain sequencing project: providing services to taxonomists for standard genome sequencing and annotation.</title>
        <authorList>
            <consortium name="The Broad Institute Genomics Platform"/>
            <consortium name="The Broad Institute Genome Sequencing Center for Infectious Disease"/>
            <person name="Wu L."/>
            <person name="Ma J."/>
        </authorList>
    </citation>
    <scope>NUCLEOTIDE SEQUENCE [LARGE SCALE GENOMIC DNA]</scope>
    <source>
        <strain evidence="2">CCM 8897</strain>
    </source>
</reference>